<evidence type="ECO:0000256" key="2">
    <source>
        <dbReference type="ARBA" id="ARBA00022691"/>
    </source>
</evidence>
<dbReference type="PROSITE" id="PS51918">
    <property type="entry name" value="RADICAL_SAM"/>
    <property type="match status" value="1"/>
</dbReference>
<evidence type="ECO:0000256" key="3">
    <source>
        <dbReference type="ARBA" id="ARBA00022723"/>
    </source>
</evidence>
<dbReference type="PANTHER" id="PTHR43409">
    <property type="entry name" value="ANAEROBIC MAGNESIUM-PROTOPORPHYRIN IX MONOMETHYL ESTER CYCLASE-RELATED"/>
    <property type="match status" value="1"/>
</dbReference>
<name>A0ABS1J331_9FIRM</name>
<protein>
    <submittedName>
        <fullName evidence="7">Radical SAM protein</fullName>
    </submittedName>
</protein>
<dbReference type="InterPro" id="IPR058240">
    <property type="entry name" value="rSAM_sf"/>
</dbReference>
<dbReference type="InterPro" id="IPR007197">
    <property type="entry name" value="rSAM"/>
</dbReference>
<keyword evidence="5" id="KW-0411">Iron-sulfur</keyword>
<keyword evidence="8" id="KW-1185">Reference proteome</keyword>
<reference evidence="7 8" key="1">
    <citation type="submission" date="2021-01" db="EMBL/GenBank/DDBJ databases">
        <title>Isolation and description of Catonella massiliensis sp. nov., a novel Catonella species, isolated from a stable periodontitis subject.</title>
        <authorList>
            <person name="Antezack A."/>
            <person name="Boxberger M."/>
            <person name="La Scola B."/>
            <person name="Monnet-Corti V."/>
        </authorList>
    </citation>
    <scope>NUCLEOTIDE SEQUENCE [LARGE SCALE GENOMIC DNA]</scope>
    <source>
        <strain evidence="7 8">Marseille-Q4567</strain>
    </source>
</reference>
<comment type="caution">
    <text evidence="7">The sequence shown here is derived from an EMBL/GenBank/DDBJ whole genome shotgun (WGS) entry which is preliminary data.</text>
</comment>
<dbReference type="PANTHER" id="PTHR43409:SF4">
    <property type="entry name" value="RADICAL SAM SUPERFAMILY PROTEIN"/>
    <property type="match status" value="1"/>
</dbReference>
<dbReference type="InterPro" id="IPR013785">
    <property type="entry name" value="Aldolase_TIM"/>
</dbReference>
<dbReference type="RefSeq" id="WP_208429885.1">
    <property type="nucleotide sequence ID" value="NZ_JAEPRJ010000001.1"/>
</dbReference>
<evidence type="ECO:0000256" key="5">
    <source>
        <dbReference type="ARBA" id="ARBA00023014"/>
    </source>
</evidence>
<evidence type="ECO:0000259" key="6">
    <source>
        <dbReference type="PROSITE" id="PS51918"/>
    </source>
</evidence>
<proteinExistence type="predicted"/>
<dbReference type="InterPro" id="IPR051198">
    <property type="entry name" value="BchE-like"/>
</dbReference>
<organism evidence="7 8">
    <name type="scientific">Catonella massiliensis</name>
    <dbReference type="NCBI Taxonomy" id="2799636"/>
    <lineage>
        <taxon>Bacteria</taxon>
        <taxon>Bacillati</taxon>
        <taxon>Bacillota</taxon>
        <taxon>Clostridia</taxon>
        <taxon>Lachnospirales</taxon>
        <taxon>Lachnospiraceae</taxon>
        <taxon>Catonella</taxon>
    </lineage>
</organism>
<keyword evidence="3" id="KW-0479">Metal-binding</keyword>
<evidence type="ECO:0000313" key="7">
    <source>
        <dbReference type="EMBL" id="MBK5898470.1"/>
    </source>
</evidence>
<dbReference type="Gene3D" id="3.20.20.70">
    <property type="entry name" value="Aldolase class I"/>
    <property type="match status" value="1"/>
</dbReference>
<gene>
    <name evidence="7" type="ORF">JJN12_11865</name>
</gene>
<evidence type="ECO:0000256" key="1">
    <source>
        <dbReference type="ARBA" id="ARBA00001966"/>
    </source>
</evidence>
<dbReference type="Pfam" id="PF04055">
    <property type="entry name" value="Radical_SAM"/>
    <property type="match status" value="1"/>
</dbReference>
<dbReference type="SFLD" id="SFLDS00029">
    <property type="entry name" value="Radical_SAM"/>
    <property type="match status" value="1"/>
</dbReference>
<feature type="domain" description="Radical SAM core" evidence="6">
    <location>
        <begin position="11"/>
        <end position="246"/>
    </location>
</feature>
<accession>A0ABS1J331</accession>
<dbReference type="SFLD" id="SFLDG01082">
    <property type="entry name" value="B12-binding_domain_containing"/>
    <property type="match status" value="1"/>
</dbReference>
<evidence type="ECO:0000313" key="8">
    <source>
        <dbReference type="Proteomes" id="UP000604730"/>
    </source>
</evidence>
<dbReference type="EMBL" id="JAEPRJ010000001">
    <property type="protein sequence ID" value="MBK5898470.1"/>
    <property type="molecule type" value="Genomic_DNA"/>
</dbReference>
<dbReference type="SFLD" id="SFLDG01095">
    <property type="entry name" value="Uncharacterised_Radical_SAM_Su"/>
    <property type="match status" value="1"/>
</dbReference>
<keyword evidence="2" id="KW-0949">S-adenosyl-L-methionine</keyword>
<dbReference type="SUPFAM" id="SSF102114">
    <property type="entry name" value="Radical SAM enzymes"/>
    <property type="match status" value="1"/>
</dbReference>
<dbReference type="SMART" id="SM00729">
    <property type="entry name" value="Elp3"/>
    <property type="match status" value="1"/>
</dbReference>
<dbReference type="InterPro" id="IPR006638">
    <property type="entry name" value="Elp3/MiaA/NifB-like_rSAM"/>
</dbReference>
<sequence>MEYEGRICRGPMEAKAFMLPVTVGCPYNRCKFCDLFTDLRYRKISMEDIENELKRVSAHGGNPELIYLGDGSAFQLKAEELIEIISLVKHYFLGATTFNSDATITSIKSKSDEELKTLHSLGYNKLYIGIENALPDVLNYMDKDHSVDEAYSEIKRLKDAGFSYAAHFMTGIAGSGRWEESAIAMAEFLTETKPENVVNFSMFLSADKLSEEIRNGNFKPATELENLKEERKLVELLDVDPNHPIKWDSFHDWIHVRTRGSLPKDKDKILAVLDKAIAKFERLPDLYSRKMGKPENDEGYGFLGQESPSLKDVYIAPGAV</sequence>
<keyword evidence="4" id="KW-0408">Iron</keyword>
<evidence type="ECO:0000256" key="4">
    <source>
        <dbReference type="ARBA" id="ARBA00023004"/>
    </source>
</evidence>
<comment type="cofactor">
    <cofactor evidence="1">
        <name>[4Fe-4S] cluster</name>
        <dbReference type="ChEBI" id="CHEBI:49883"/>
    </cofactor>
</comment>
<dbReference type="Proteomes" id="UP000604730">
    <property type="component" value="Unassembled WGS sequence"/>
</dbReference>